<evidence type="ECO:0000313" key="2">
    <source>
        <dbReference type="EMBL" id="KDF02192.1"/>
    </source>
</evidence>
<reference evidence="2" key="1">
    <citation type="submission" date="2014-05" db="EMBL/GenBank/DDBJ databases">
        <title>Genome sequence of Mycobacterium aromaticivorans strain JS19b1T (= DSM 45407T).</title>
        <authorList>
            <person name="Kwak Y."/>
            <person name="Park G.-S."/>
            <person name="Li Q.X."/>
            <person name="Lee S.-E."/>
            <person name="Shin J.-H."/>
        </authorList>
    </citation>
    <scope>NUCLEOTIDE SEQUENCE [LARGE SCALE GENOMIC DNA]</scope>
    <source>
        <strain evidence="2">JS19b1</strain>
    </source>
</reference>
<gene>
    <name evidence="2" type="ORF">Y900_025480</name>
</gene>
<feature type="region of interest" description="Disordered" evidence="1">
    <location>
        <begin position="53"/>
        <end position="78"/>
    </location>
</feature>
<accession>A0A064CR85</accession>
<protein>
    <submittedName>
        <fullName evidence="2">Uncharacterized protein</fullName>
    </submittedName>
</protein>
<dbReference type="Proteomes" id="UP000022835">
    <property type="component" value="Unassembled WGS sequence"/>
</dbReference>
<name>A0A064CR85_9MYCO</name>
<dbReference type="EMBL" id="JALN02000001">
    <property type="protein sequence ID" value="KDF02192.1"/>
    <property type="molecule type" value="Genomic_DNA"/>
</dbReference>
<comment type="caution">
    <text evidence="2">The sequence shown here is derived from an EMBL/GenBank/DDBJ whole genome shotgun (WGS) entry which is preliminary data.</text>
</comment>
<keyword evidence="3" id="KW-1185">Reference proteome</keyword>
<evidence type="ECO:0000313" key="3">
    <source>
        <dbReference type="Proteomes" id="UP000022835"/>
    </source>
</evidence>
<organism evidence="2 3">
    <name type="scientific">Mycolicibacterium aromaticivorans JS19b1 = JCM 16368</name>
    <dbReference type="NCBI Taxonomy" id="1440774"/>
    <lineage>
        <taxon>Bacteria</taxon>
        <taxon>Bacillati</taxon>
        <taxon>Actinomycetota</taxon>
        <taxon>Actinomycetes</taxon>
        <taxon>Mycobacteriales</taxon>
        <taxon>Mycobacteriaceae</taxon>
        <taxon>Mycolicibacterium</taxon>
    </lineage>
</organism>
<evidence type="ECO:0000256" key="1">
    <source>
        <dbReference type="SAM" id="MobiDB-lite"/>
    </source>
</evidence>
<sequence length="78" mass="8452">MDLIVPGLPYSETTDRRPGCKWPALTCTAMSHDDIVAPGDALQALLAVNAEHTDDRETRDFTPTCPPMDKWAAGPEIG</sequence>
<proteinExistence type="predicted"/>
<dbReference type="AlphaFoldDB" id="A0A064CR85"/>